<evidence type="ECO:0000256" key="2">
    <source>
        <dbReference type="SAM" id="SignalP"/>
    </source>
</evidence>
<reference evidence="3" key="1">
    <citation type="submission" date="2019-12" db="EMBL/GenBank/DDBJ databases">
        <title>An insight into the sialome of adult female Ixodes ricinus ticks feeding for 6 days.</title>
        <authorList>
            <person name="Perner J."/>
            <person name="Ribeiro J.M.C."/>
        </authorList>
    </citation>
    <scope>NUCLEOTIDE SEQUENCE</scope>
    <source>
        <strain evidence="3">Semi-engorged</strain>
        <tissue evidence="3">Salivary glands</tissue>
    </source>
</reference>
<accession>A0A6B0UR86</accession>
<name>A0A6B0UR86_IXORI</name>
<keyword evidence="2" id="KW-0732">Signal</keyword>
<protein>
    <submittedName>
        <fullName evidence="3">Putative secreted protein</fullName>
    </submittedName>
</protein>
<dbReference type="EMBL" id="GIFC01010224">
    <property type="protein sequence ID" value="MXU92307.1"/>
    <property type="molecule type" value="Transcribed_RNA"/>
</dbReference>
<organism evidence="3">
    <name type="scientific">Ixodes ricinus</name>
    <name type="common">Common tick</name>
    <name type="synonym">Acarus ricinus</name>
    <dbReference type="NCBI Taxonomy" id="34613"/>
    <lineage>
        <taxon>Eukaryota</taxon>
        <taxon>Metazoa</taxon>
        <taxon>Ecdysozoa</taxon>
        <taxon>Arthropoda</taxon>
        <taxon>Chelicerata</taxon>
        <taxon>Arachnida</taxon>
        <taxon>Acari</taxon>
        <taxon>Parasitiformes</taxon>
        <taxon>Ixodida</taxon>
        <taxon>Ixodoidea</taxon>
        <taxon>Ixodidae</taxon>
        <taxon>Ixodinae</taxon>
        <taxon>Ixodes</taxon>
    </lineage>
</organism>
<feature type="signal peptide" evidence="2">
    <location>
        <begin position="1"/>
        <end position="16"/>
    </location>
</feature>
<proteinExistence type="predicted"/>
<feature type="chain" id="PRO_5025476985" evidence="2">
    <location>
        <begin position="17"/>
        <end position="131"/>
    </location>
</feature>
<dbReference type="AlphaFoldDB" id="A0A6B0UR86"/>
<evidence type="ECO:0000256" key="1">
    <source>
        <dbReference type="SAM" id="MobiDB-lite"/>
    </source>
</evidence>
<feature type="region of interest" description="Disordered" evidence="1">
    <location>
        <begin position="65"/>
        <end position="98"/>
    </location>
</feature>
<sequence>MCFLLSDMLACRTCLARLSAFVLRNVAACLDYDCQMPKDFQKGAYLTQGIQPIQLLNSLELSAYRHTSHTPRKPSQTSFQHKSVPQAKSQAKQRRLAERTSSAIESFSVGLGRQSQNCFTPTLKPQLCAFF</sequence>
<feature type="compositionally biased region" description="Polar residues" evidence="1">
    <location>
        <begin position="73"/>
        <end position="90"/>
    </location>
</feature>
<evidence type="ECO:0000313" key="3">
    <source>
        <dbReference type="EMBL" id="MXU92307.1"/>
    </source>
</evidence>